<dbReference type="GO" id="GO:0003677">
    <property type="term" value="F:DNA binding"/>
    <property type="evidence" value="ECO:0007669"/>
    <property type="project" value="UniProtKB-KW"/>
</dbReference>
<protein>
    <recommendedName>
        <fullName evidence="4">HTH arsR-type domain-containing protein</fullName>
    </recommendedName>
</protein>
<keyword evidence="1" id="KW-0805">Transcription regulation</keyword>
<dbReference type="InterPro" id="IPR036388">
    <property type="entry name" value="WH-like_DNA-bd_sf"/>
</dbReference>
<evidence type="ECO:0000256" key="1">
    <source>
        <dbReference type="ARBA" id="ARBA00023015"/>
    </source>
</evidence>
<dbReference type="SMART" id="SM00418">
    <property type="entry name" value="HTH_ARSR"/>
    <property type="match status" value="1"/>
</dbReference>
<keyword evidence="3" id="KW-0804">Transcription</keyword>
<dbReference type="InterPro" id="IPR011991">
    <property type="entry name" value="ArsR-like_HTH"/>
</dbReference>
<dbReference type="PATRIC" id="fig|471514.4.peg.5188"/>
<dbReference type="PANTHER" id="PTHR33154">
    <property type="entry name" value="TRANSCRIPTIONAL REGULATOR, ARSR FAMILY"/>
    <property type="match status" value="1"/>
</dbReference>
<dbReference type="Proteomes" id="UP000050482">
    <property type="component" value="Unassembled WGS sequence"/>
</dbReference>
<keyword evidence="6" id="KW-1185">Reference proteome</keyword>
<dbReference type="EMBL" id="LJCO01000045">
    <property type="protein sequence ID" value="KPV43818.1"/>
    <property type="molecule type" value="Genomic_DNA"/>
</dbReference>
<evidence type="ECO:0000256" key="2">
    <source>
        <dbReference type="ARBA" id="ARBA00023125"/>
    </source>
</evidence>
<dbReference type="PROSITE" id="PS50987">
    <property type="entry name" value="HTH_ARSR_2"/>
    <property type="match status" value="1"/>
</dbReference>
<dbReference type="InterPro" id="IPR001845">
    <property type="entry name" value="HTH_ArsR_DNA-bd_dom"/>
</dbReference>
<dbReference type="NCBIfam" id="NF033788">
    <property type="entry name" value="HTH_metalloreg"/>
    <property type="match status" value="1"/>
</dbReference>
<proteinExistence type="predicted"/>
<dbReference type="AlphaFoldDB" id="A0A0P9CVQ7"/>
<comment type="caution">
    <text evidence="5">The sequence shown here is derived from an EMBL/GenBank/DDBJ whole genome shotgun (WGS) entry which is preliminary data.</text>
</comment>
<name>A0A0P9CVQ7_9BACL</name>
<dbReference type="Gene3D" id="1.10.10.10">
    <property type="entry name" value="Winged helix-like DNA-binding domain superfamily/Winged helix DNA-binding domain"/>
    <property type="match status" value="1"/>
</dbReference>
<dbReference type="RefSeq" id="WP_054969133.1">
    <property type="nucleotide sequence ID" value="NZ_LJCO01000045.1"/>
</dbReference>
<accession>A0A0P9CVQ7</accession>
<sequence>MDMVKVFKALGHEFRFEVVMALLEGRIHSCCGEVRSYEQGCCVTDLTDKFDMSQSTISHHLGILLDAGIVNMEKRGLWSVYLISPETIQELHKQIGDWLSPTCQLPNCSS</sequence>
<dbReference type="GO" id="GO:0003700">
    <property type="term" value="F:DNA-binding transcription factor activity"/>
    <property type="evidence" value="ECO:0007669"/>
    <property type="project" value="InterPro"/>
</dbReference>
<dbReference type="SUPFAM" id="SSF46785">
    <property type="entry name" value="Winged helix' DNA-binding domain"/>
    <property type="match status" value="1"/>
</dbReference>
<dbReference type="PROSITE" id="PS00846">
    <property type="entry name" value="HTH_ARSR_1"/>
    <property type="match status" value="1"/>
</dbReference>
<dbReference type="InterPro" id="IPR036390">
    <property type="entry name" value="WH_DNA-bd_sf"/>
</dbReference>
<organism evidence="5 6">
    <name type="scientific">Alicyclobacillus ferrooxydans</name>
    <dbReference type="NCBI Taxonomy" id="471514"/>
    <lineage>
        <taxon>Bacteria</taxon>
        <taxon>Bacillati</taxon>
        <taxon>Bacillota</taxon>
        <taxon>Bacilli</taxon>
        <taxon>Bacillales</taxon>
        <taxon>Alicyclobacillaceae</taxon>
        <taxon>Alicyclobacillus</taxon>
    </lineage>
</organism>
<dbReference type="InterPro" id="IPR051081">
    <property type="entry name" value="HTH_MetalResp_TranReg"/>
</dbReference>
<dbReference type="Pfam" id="PF01022">
    <property type="entry name" value="HTH_5"/>
    <property type="match status" value="1"/>
</dbReference>
<keyword evidence="2" id="KW-0238">DNA-binding</keyword>
<evidence type="ECO:0000256" key="3">
    <source>
        <dbReference type="ARBA" id="ARBA00023163"/>
    </source>
</evidence>
<dbReference type="CDD" id="cd00090">
    <property type="entry name" value="HTH_ARSR"/>
    <property type="match status" value="1"/>
</dbReference>
<gene>
    <name evidence="5" type="ORF">AN477_10620</name>
</gene>
<dbReference type="PANTHER" id="PTHR33154:SF33">
    <property type="entry name" value="TRANSCRIPTIONAL REPRESSOR SDPR"/>
    <property type="match status" value="1"/>
</dbReference>
<evidence type="ECO:0000313" key="6">
    <source>
        <dbReference type="Proteomes" id="UP000050482"/>
    </source>
</evidence>
<dbReference type="OrthoDB" id="9798835at2"/>
<dbReference type="InterPro" id="IPR018334">
    <property type="entry name" value="ArsR_HTH"/>
</dbReference>
<dbReference type="STRING" id="471514.AN477_10620"/>
<evidence type="ECO:0000259" key="4">
    <source>
        <dbReference type="PROSITE" id="PS50987"/>
    </source>
</evidence>
<feature type="domain" description="HTH arsR-type" evidence="4">
    <location>
        <begin position="1"/>
        <end position="103"/>
    </location>
</feature>
<reference evidence="5 6" key="1">
    <citation type="submission" date="2015-09" db="EMBL/GenBank/DDBJ databases">
        <title>Draft genome sequence of Alicyclobacillus ferrooxydans DSM 22381.</title>
        <authorList>
            <person name="Hemp J."/>
        </authorList>
    </citation>
    <scope>NUCLEOTIDE SEQUENCE [LARGE SCALE GENOMIC DNA]</scope>
    <source>
        <strain evidence="5 6">TC-34</strain>
    </source>
</reference>
<evidence type="ECO:0000313" key="5">
    <source>
        <dbReference type="EMBL" id="KPV43818.1"/>
    </source>
</evidence>